<proteinExistence type="predicted"/>
<protein>
    <submittedName>
        <fullName evidence="2">Uncharacterized protein</fullName>
    </submittedName>
</protein>
<dbReference type="OrthoDB" id="2974494at2"/>
<dbReference type="EMBL" id="CP031223">
    <property type="protein sequence ID" value="QFF97498.1"/>
    <property type="molecule type" value="Genomic_DNA"/>
</dbReference>
<dbReference type="RefSeq" id="WP_151698448.1">
    <property type="nucleotide sequence ID" value="NZ_CP031223.1"/>
</dbReference>
<dbReference type="KEGG" id="psyo:PB01_00980"/>
<name>A0A5J6SI85_9BACI</name>
<evidence type="ECO:0000313" key="3">
    <source>
        <dbReference type="Proteomes" id="UP000325517"/>
    </source>
</evidence>
<keyword evidence="3" id="KW-1185">Reference proteome</keyword>
<feature type="coiled-coil region" evidence="1">
    <location>
        <begin position="29"/>
        <end position="77"/>
    </location>
</feature>
<organism evidence="2 3">
    <name type="scientific">Psychrobacillus glaciei</name>
    <dbReference type="NCBI Taxonomy" id="2283160"/>
    <lineage>
        <taxon>Bacteria</taxon>
        <taxon>Bacillati</taxon>
        <taxon>Bacillota</taxon>
        <taxon>Bacilli</taxon>
        <taxon>Bacillales</taxon>
        <taxon>Bacillaceae</taxon>
        <taxon>Psychrobacillus</taxon>
    </lineage>
</organism>
<reference evidence="2 3" key="1">
    <citation type="submission" date="2018-07" db="EMBL/GenBank/DDBJ databases">
        <title>Complete genome sequence of Psychrobacillus sp. PB01, isolated from iceberg, and comparative genome analysis of Psychrobacillus strains.</title>
        <authorList>
            <person name="Lee P.C."/>
        </authorList>
    </citation>
    <scope>NUCLEOTIDE SEQUENCE [LARGE SCALE GENOMIC DNA]</scope>
    <source>
        <strain evidence="2 3">PB01</strain>
    </source>
</reference>
<evidence type="ECO:0000256" key="1">
    <source>
        <dbReference type="SAM" id="Coils"/>
    </source>
</evidence>
<dbReference type="PROSITE" id="PS51257">
    <property type="entry name" value="PROKAR_LIPOPROTEIN"/>
    <property type="match status" value="1"/>
</dbReference>
<evidence type="ECO:0000313" key="2">
    <source>
        <dbReference type="EMBL" id="QFF97498.1"/>
    </source>
</evidence>
<gene>
    <name evidence="2" type="ORF">PB01_00980</name>
</gene>
<accession>A0A5J6SI85</accession>
<dbReference type="Proteomes" id="UP000325517">
    <property type="component" value="Chromosome"/>
</dbReference>
<keyword evidence="1" id="KW-0175">Coiled coil</keyword>
<dbReference type="AlphaFoldDB" id="A0A5J6SI85"/>
<sequence length="194" mass="22099">MKKQNTLFILFYLILLLLIVGCTNKNVPSDDFENDISKLENKIVELNQAVEKQRFLLEEQEKKIMLNEMKMETVEELNTVLHNNFHSMNELINLSIDSKTAMLNSAEIKGNTLNLNITFTEKIMDQDAPNGFHLEETEGGAITLSISENVPICLVKGGSSLIQVDWEEVVIHRGLLQLYEKDGEVVFISEIYLP</sequence>